<dbReference type="GO" id="GO:0035870">
    <property type="term" value="F:dITP diphosphatase activity"/>
    <property type="evidence" value="ECO:0007669"/>
    <property type="project" value="UniProtKB-UniRule"/>
</dbReference>
<dbReference type="GO" id="GO:0009146">
    <property type="term" value="P:purine nucleoside triphosphate catabolic process"/>
    <property type="evidence" value="ECO:0007669"/>
    <property type="project" value="UniProtKB-UniRule"/>
</dbReference>
<dbReference type="GO" id="GO:0005829">
    <property type="term" value="C:cytosol"/>
    <property type="evidence" value="ECO:0007669"/>
    <property type="project" value="TreeGrafter"/>
</dbReference>
<keyword evidence="13" id="KW-1185">Reference proteome</keyword>
<feature type="binding site" evidence="10">
    <location>
        <begin position="152"/>
        <end position="155"/>
    </location>
    <ligand>
        <name>substrate</name>
    </ligand>
</feature>
<dbReference type="PANTHER" id="PTHR11067:SF9">
    <property type="entry name" value="INOSINE TRIPHOSPHATE PYROPHOSPHATASE"/>
    <property type="match status" value="1"/>
</dbReference>
<dbReference type="CDD" id="cd00515">
    <property type="entry name" value="HAM1"/>
    <property type="match status" value="1"/>
</dbReference>
<dbReference type="HAMAP" id="MF_01405">
    <property type="entry name" value="Non_canon_purine_NTPase"/>
    <property type="match status" value="1"/>
</dbReference>
<dbReference type="InterPro" id="IPR029001">
    <property type="entry name" value="ITPase-like_fam"/>
</dbReference>
<comment type="caution">
    <text evidence="12">The sequence shown here is derived from an EMBL/GenBank/DDBJ whole genome shotgun (WGS) entry which is preliminary data.</text>
</comment>
<evidence type="ECO:0000256" key="10">
    <source>
        <dbReference type="HAMAP-Rule" id="MF_01405"/>
    </source>
</evidence>
<feature type="binding site" evidence="10">
    <location>
        <position position="38"/>
    </location>
    <ligand>
        <name>Mg(2+)</name>
        <dbReference type="ChEBI" id="CHEBI:18420"/>
    </ligand>
</feature>
<keyword evidence="3 10" id="KW-0479">Metal-binding</keyword>
<evidence type="ECO:0000256" key="5">
    <source>
        <dbReference type="ARBA" id="ARBA00022801"/>
    </source>
</evidence>
<comment type="cofactor">
    <cofactor evidence="10">
        <name>Mg(2+)</name>
        <dbReference type="ChEBI" id="CHEBI:18420"/>
    </cofactor>
    <text evidence="10">Binds 1 Mg(2+) ion per subunit.</text>
</comment>
<evidence type="ECO:0000313" key="13">
    <source>
        <dbReference type="Proteomes" id="UP000054618"/>
    </source>
</evidence>
<comment type="similarity">
    <text evidence="1 10 11">Belongs to the HAM1 NTPase family.</text>
</comment>
<dbReference type="NCBIfam" id="TIGR00042">
    <property type="entry name" value="RdgB/HAM1 family non-canonical purine NTP pyrophosphatase"/>
    <property type="match status" value="1"/>
</dbReference>
<dbReference type="EMBL" id="LNYS01000010">
    <property type="protein sequence ID" value="KTD49724.1"/>
    <property type="molecule type" value="Genomic_DNA"/>
</dbReference>
<evidence type="ECO:0000256" key="8">
    <source>
        <dbReference type="ARBA" id="ARBA00051875"/>
    </source>
</evidence>
<evidence type="ECO:0000256" key="1">
    <source>
        <dbReference type="ARBA" id="ARBA00008023"/>
    </source>
</evidence>
<organism evidence="12 13">
    <name type="scientific">Legionella quinlivanii</name>
    <dbReference type="NCBI Taxonomy" id="45073"/>
    <lineage>
        <taxon>Bacteria</taxon>
        <taxon>Pseudomonadati</taxon>
        <taxon>Pseudomonadota</taxon>
        <taxon>Gammaproteobacteria</taxon>
        <taxon>Legionellales</taxon>
        <taxon>Legionellaceae</taxon>
        <taxon>Legionella</taxon>
    </lineage>
</organism>
<dbReference type="PATRIC" id="fig|45073.5.peg.2041"/>
<dbReference type="Pfam" id="PF01725">
    <property type="entry name" value="Ham1p_like"/>
    <property type="match status" value="1"/>
</dbReference>
<name>A0A0W0XYE9_9GAMM</name>
<evidence type="ECO:0000256" key="2">
    <source>
        <dbReference type="ARBA" id="ARBA00011738"/>
    </source>
</evidence>
<gene>
    <name evidence="12" type="ORF">Lqui_1935</name>
</gene>
<accession>A0A0W0XYE9</accession>
<dbReference type="GO" id="GO:0046872">
    <property type="term" value="F:metal ion binding"/>
    <property type="evidence" value="ECO:0007669"/>
    <property type="project" value="UniProtKB-KW"/>
</dbReference>
<dbReference type="InterPro" id="IPR002637">
    <property type="entry name" value="RdgB/HAM1"/>
</dbReference>
<sequence>MKEIVLATANQGKIKEIEAILSPIQCLSMADFEIESPEENGLSFIENALIKARHTSAQSGKAALADDSGLVVPALNGAPGIYSSRYAGEDATDGDNIQQLLHNMKDLKEEQRHAYFFCAIAILRFADDPVPLLAYGKIEGQIIFEPRGNKGFGYDPIFYIPDQHCTAAELSPEIKNRISHRARALSQLRDQLKELL</sequence>
<comment type="catalytic activity">
    <reaction evidence="9 10">
        <text>XTP + H2O = XMP + diphosphate + H(+)</text>
        <dbReference type="Rhea" id="RHEA:28610"/>
        <dbReference type="ChEBI" id="CHEBI:15377"/>
        <dbReference type="ChEBI" id="CHEBI:15378"/>
        <dbReference type="ChEBI" id="CHEBI:33019"/>
        <dbReference type="ChEBI" id="CHEBI:57464"/>
        <dbReference type="ChEBI" id="CHEBI:61314"/>
        <dbReference type="EC" id="3.6.1.66"/>
    </reaction>
</comment>
<protein>
    <recommendedName>
        <fullName evidence="10">dITP/XTP pyrophosphatase</fullName>
        <ecNumber evidence="10">3.6.1.66</ecNumber>
    </recommendedName>
    <alternativeName>
        <fullName evidence="10">Non-canonical purine NTP pyrophosphatase</fullName>
    </alternativeName>
    <alternativeName>
        <fullName evidence="10">Non-standard purine NTP pyrophosphatase</fullName>
    </alternativeName>
    <alternativeName>
        <fullName evidence="10">Nucleoside-triphosphate diphosphatase</fullName>
    </alternativeName>
    <alternativeName>
        <fullName evidence="10">Nucleoside-triphosphate pyrophosphatase</fullName>
        <shortName evidence="10">NTPase</shortName>
    </alternativeName>
</protein>
<dbReference type="InterPro" id="IPR020922">
    <property type="entry name" value="dITP/XTP_pyrophosphatase"/>
</dbReference>
<dbReference type="OrthoDB" id="9807456at2"/>
<dbReference type="SUPFAM" id="SSF52972">
    <property type="entry name" value="ITPase-like"/>
    <property type="match status" value="1"/>
</dbReference>
<comment type="subunit">
    <text evidence="2 10">Homodimer.</text>
</comment>
<comment type="function">
    <text evidence="10">Pyrophosphatase that catalyzes the hydrolysis of nucleoside triphosphates to their monophosphate derivatives, with a high preference for the non-canonical purine nucleotides XTP (xanthosine triphosphate), dITP (deoxyinosine triphosphate) and ITP. Seems to function as a house-cleaning enzyme that removes non-canonical purine nucleotides from the nucleotide pool, thus preventing their incorporation into DNA/RNA and avoiding chromosomal lesions.</text>
</comment>
<dbReference type="AlphaFoldDB" id="A0A0W0XYE9"/>
<keyword evidence="5 10" id="KW-0378">Hydrolase</keyword>
<feature type="binding site" evidence="10">
    <location>
        <begin position="180"/>
        <end position="181"/>
    </location>
    <ligand>
        <name>substrate</name>
    </ligand>
</feature>
<evidence type="ECO:0000256" key="11">
    <source>
        <dbReference type="RuleBase" id="RU003781"/>
    </source>
</evidence>
<comment type="catalytic activity">
    <reaction evidence="8 10">
        <text>dITP + H2O = dIMP + diphosphate + H(+)</text>
        <dbReference type="Rhea" id="RHEA:28342"/>
        <dbReference type="ChEBI" id="CHEBI:15377"/>
        <dbReference type="ChEBI" id="CHEBI:15378"/>
        <dbReference type="ChEBI" id="CHEBI:33019"/>
        <dbReference type="ChEBI" id="CHEBI:61194"/>
        <dbReference type="ChEBI" id="CHEBI:61382"/>
        <dbReference type="EC" id="3.6.1.66"/>
    </reaction>
</comment>
<evidence type="ECO:0000256" key="4">
    <source>
        <dbReference type="ARBA" id="ARBA00022741"/>
    </source>
</evidence>
<evidence type="ECO:0000256" key="3">
    <source>
        <dbReference type="ARBA" id="ARBA00022723"/>
    </source>
</evidence>
<feature type="binding site" evidence="10">
    <location>
        <position position="175"/>
    </location>
    <ligand>
        <name>substrate</name>
    </ligand>
</feature>
<dbReference type="RefSeq" id="WP_058508054.1">
    <property type="nucleotide sequence ID" value="NZ_CAAAIK010000021.1"/>
</dbReference>
<feature type="binding site" evidence="10">
    <location>
        <position position="68"/>
    </location>
    <ligand>
        <name>substrate</name>
    </ligand>
</feature>
<dbReference type="GO" id="GO:0036220">
    <property type="term" value="F:ITP diphosphatase activity"/>
    <property type="evidence" value="ECO:0007669"/>
    <property type="project" value="UniProtKB-UniRule"/>
</dbReference>
<dbReference type="GO" id="GO:0009117">
    <property type="term" value="P:nucleotide metabolic process"/>
    <property type="evidence" value="ECO:0007669"/>
    <property type="project" value="UniProtKB-KW"/>
</dbReference>
<feature type="active site" description="Proton acceptor" evidence="10">
    <location>
        <position position="67"/>
    </location>
</feature>
<evidence type="ECO:0000256" key="6">
    <source>
        <dbReference type="ARBA" id="ARBA00022842"/>
    </source>
</evidence>
<dbReference type="GO" id="GO:0036222">
    <property type="term" value="F:XTP diphosphatase activity"/>
    <property type="evidence" value="ECO:0007669"/>
    <property type="project" value="UniProtKB-UniRule"/>
</dbReference>
<evidence type="ECO:0000313" key="12">
    <source>
        <dbReference type="EMBL" id="KTD49724.1"/>
    </source>
</evidence>
<feature type="binding site" evidence="10">
    <location>
        <begin position="8"/>
        <end position="13"/>
    </location>
    <ligand>
        <name>substrate</name>
    </ligand>
</feature>
<dbReference type="STRING" id="45073.Lqui_1935"/>
<dbReference type="GO" id="GO:0017111">
    <property type="term" value="F:ribonucleoside triphosphate phosphatase activity"/>
    <property type="evidence" value="ECO:0007669"/>
    <property type="project" value="InterPro"/>
</dbReference>
<evidence type="ECO:0000256" key="9">
    <source>
        <dbReference type="ARBA" id="ARBA00052017"/>
    </source>
</evidence>
<dbReference type="PANTHER" id="PTHR11067">
    <property type="entry name" value="INOSINE TRIPHOSPHATE PYROPHOSPHATASE/HAM1 PROTEIN"/>
    <property type="match status" value="1"/>
</dbReference>
<dbReference type="Proteomes" id="UP000054618">
    <property type="component" value="Unassembled WGS sequence"/>
</dbReference>
<comment type="catalytic activity">
    <reaction evidence="10">
        <text>ITP + H2O = IMP + diphosphate + H(+)</text>
        <dbReference type="Rhea" id="RHEA:29399"/>
        <dbReference type="ChEBI" id="CHEBI:15377"/>
        <dbReference type="ChEBI" id="CHEBI:15378"/>
        <dbReference type="ChEBI" id="CHEBI:33019"/>
        <dbReference type="ChEBI" id="CHEBI:58053"/>
        <dbReference type="ChEBI" id="CHEBI:61402"/>
        <dbReference type="EC" id="3.6.1.66"/>
    </reaction>
</comment>
<evidence type="ECO:0000256" key="7">
    <source>
        <dbReference type="ARBA" id="ARBA00023080"/>
    </source>
</evidence>
<keyword evidence="7 10" id="KW-0546">Nucleotide metabolism</keyword>
<dbReference type="GO" id="GO:0000166">
    <property type="term" value="F:nucleotide binding"/>
    <property type="evidence" value="ECO:0007669"/>
    <property type="project" value="UniProtKB-KW"/>
</dbReference>
<feature type="binding site" evidence="10">
    <location>
        <position position="67"/>
    </location>
    <ligand>
        <name>Mg(2+)</name>
        <dbReference type="ChEBI" id="CHEBI:18420"/>
    </ligand>
</feature>
<dbReference type="Gene3D" id="3.90.950.10">
    <property type="match status" value="1"/>
</dbReference>
<proteinExistence type="inferred from homology"/>
<reference evidence="12 13" key="1">
    <citation type="submission" date="2015-11" db="EMBL/GenBank/DDBJ databases">
        <title>Genomic analysis of 38 Legionella species identifies large and diverse effector repertoires.</title>
        <authorList>
            <person name="Burstein D."/>
            <person name="Amaro F."/>
            <person name="Zusman T."/>
            <person name="Lifshitz Z."/>
            <person name="Cohen O."/>
            <person name="Gilbert J.A."/>
            <person name="Pupko T."/>
            <person name="Shuman H.A."/>
            <person name="Segal G."/>
        </authorList>
    </citation>
    <scope>NUCLEOTIDE SEQUENCE [LARGE SCALE GENOMIC DNA]</scope>
    <source>
        <strain evidence="12 13">CDC#1442-AUS-E</strain>
    </source>
</reference>
<dbReference type="EC" id="3.6.1.66" evidence="10"/>
<dbReference type="FunFam" id="3.90.950.10:FF:000001">
    <property type="entry name" value="dITP/XTP pyrophosphatase"/>
    <property type="match status" value="1"/>
</dbReference>
<keyword evidence="4 10" id="KW-0547">Nucleotide-binding</keyword>
<keyword evidence="6 10" id="KW-0460">Magnesium</keyword>